<keyword evidence="8" id="KW-1185">Reference proteome</keyword>
<dbReference type="Pfam" id="PF03633">
    <property type="entry name" value="Glyco_hydro_65C"/>
    <property type="match status" value="1"/>
</dbReference>
<feature type="domain" description="Glycoside hydrolase family 65 central catalytic" evidence="4">
    <location>
        <begin position="330"/>
        <end position="682"/>
    </location>
</feature>
<dbReference type="Pfam" id="PF03636">
    <property type="entry name" value="Glyco_hydro_65N"/>
    <property type="match status" value="1"/>
</dbReference>
<dbReference type="SUPFAM" id="SSF48208">
    <property type="entry name" value="Six-hairpin glycosidases"/>
    <property type="match status" value="1"/>
</dbReference>
<dbReference type="GO" id="GO:0016787">
    <property type="term" value="F:hydrolase activity"/>
    <property type="evidence" value="ECO:0007669"/>
    <property type="project" value="UniProtKB-KW"/>
</dbReference>
<protein>
    <submittedName>
        <fullName evidence="7">Glycoside hydrolase family 65 protein</fullName>
    </submittedName>
</protein>
<dbReference type="Proteomes" id="UP001165283">
    <property type="component" value="Unassembled WGS sequence"/>
</dbReference>
<comment type="caution">
    <text evidence="7">The sequence shown here is derived from an EMBL/GenBank/DDBJ whole genome shotgun (WGS) entry which is preliminary data.</text>
</comment>
<dbReference type="EMBL" id="JAGSOV010000065">
    <property type="protein sequence ID" value="MCO1659440.1"/>
    <property type="molecule type" value="Genomic_DNA"/>
</dbReference>
<feature type="region of interest" description="Disordered" evidence="3">
    <location>
        <begin position="755"/>
        <end position="789"/>
    </location>
</feature>
<dbReference type="InterPro" id="IPR005194">
    <property type="entry name" value="Glyco_hydro_65_C"/>
</dbReference>
<dbReference type="InterPro" id="IPR011013">
    <property type="entry name" value="Gal_mutarotase_sf_dom"/>
</dbReference>
<evidence type="ECO:0000256" key="2">
    <source>
        <dbReference type="ARBA" id="ARBA00023295"/>
    </source>
</evidence>
<dbReference type="PANTHER" id="PTHR11051:SF13">
    <property type="entry name" value="GLYCOSYL TRANSFERASE"/>
    <property type="match status" value="1"/>
</dbReference>
<dbReference type="InterPro" id="IPR005195">
    <property type="entry name" value="Glyco_hydro_65_M"/>
</dbReference>
<evidence type="ECO:0000256" key="1">
    <source>
        <dbReference type="ARBA" id="ARBA00006768"/>
    </source>
</evidence>
<reference evidence="7" key="1">
    <citation type="submission" date="2021-04" db="EMBL/GenBank/DDBJ databases">
        <title>Pseudonocardia sp. nov., isolated from sandy soil of mangrove forest.</title>
        <authorList>
            <person name="Zan Z."/>
            <person name="Huang R."/>
            <person name="Liu W."/>
        </authorList>
    </citation>
    <scope>NUCLEOTIDE SEQUENCE</scope>
    <source>
        <strain evidence="7">S2-4</strain>
    </source>
</reference>
<dbReference type="InterPro" id="IPR017045">
    <property type="entry name" value="Malt_Pase/Glycosyl_Hdrlase"/>
</dbReference>
<gene>
    <name evidence="7" type="ORF">KDL28_30655</name>
</gene>
<keyword evidence="7" id="KW-0378">Hydrolase</keyword>
<feature type="domain" description="Glycoside hydrolase family 65 C-terminal" evidence="5">
    <location>
        <begin position="692"/>
        <end position="752"/>
    </location>
</feature>
<evidence type="ECO:0000256" key="3">
    <source>
        <dbReference type="SAM" id="MobiDB-lite"/>
    </source>
</evidence>
<dbReference type="InterPro" id="IPR037018">
    <property type="entry name" value="GH65_N"/>
</dbReference>
<dbReference type="Gene3D" id="2.70.98.40">
    <property type="entry name" value="Glycoside hydrolase, family 65, N-terminal domain"/>
    <property type="match status" value="1"/>
</dbReference>
<evidence type="ECO:0000259" key="6">
    <source>
        <dbReference type="Pfam" id="PF03636"/>
    </source>
</evidence>
<feature type="compositionally biased region" description="Basic residues" evidence="3">
    <location>
        <begin position="776"/>
        <end position="789"/>
    </location>
</feature>
<accession>A0ABT1A8S9</accession>
<evidence type="ECO:0000259" key="5">
    <source>
        <dbReference type="Pfam" id="PF03633"/>
    </source>
</evidence>
<comment type="similarity">
    <text evidence="1">Belongs to the glycosyl hydrolase 65 family.</text>
</comment>
<evidence type="ECO:0000259" key="4">
    <source>
        <dbReference type="Pfam" id="PF03632"/>
    </source>
</evidence>
<evidence type="ECO:0000313" key="8">
    <source>
        <dbReference type="Proteomes" id="UP001165283"/>
    </source>
</evidence>
<dbReference type="SUPFAM" id="SSF74650">
    <property type="entry name" value="Galactose mutarotase-like"/>
    <property type="match status" value="1"/>
</dbReference>
<evidence type="ECO:0000313" key="7">
    <source>
        <dbReference type="EMBL" id="MCO1659440.1"/>
    </source>
</evidence>
<dbReference type="Gene3D" id="2.60.420.10">
    <property type="entry name" value="Maltose phosphorylase, domain 3"/>
    <property type="match status" value="1"/>
</dbReference>
<dbReference type="Pfam" id="PF03632">
    <property type="entry name" value="Glyco_hydro_65m"/>
    <property type="match status" value="1"/>
</dbReference>
<keyword evidence="2" id="KW-0326">Glycosidase</keyword>
<proteinExistence type="inferred from homology"/>
<name>A0ABT1A8S9_9PSEU</name>
<sequence>MGVPRPDAYAVEPWILREPAGPRLDDLAETETTFALSNGCLGMRGVLDEGEPTGQAGTYLAGLHELRTMVYTEERAGEPEATQTLVNTIDGALVRLFVDGHALDVREGGLLGHERALDMRAGTLRRELRWRSPGGEVVDVESERLVSFRHRTAAAVRYAVRPVDRPVDVVVQSALVANEQQPLRPRHLNTKDLLRHPLEPLEHRATGDRLTLLHRTRRTAFVLGAAAEHEVSAPRGVQVHSESEEDAARFTVAVRLEPGEELVVVKYLGYAWSEHRGLPAVRDEVAAAVTAARAAGWDGLVADQRAVLDEFWEHADVEVDGDPELQQAVRFALWHLLQATDRAEGRAIAGKALTGSGYEGHAFWDTEMFVLHVMTALRPHVSRDALMWRFATLSKARARAAQLDLRGAAFPWRSIAGEECSGYWPAGTAAFHVNAAVAEAVIRYVDTTEDGEFARTVGLELLVETARLWASLGHTTGDGAFHLFGVTGPDEYSAVSDDNVYTNLMAQRNLRGAAHWAERFPDEAAELGVDPDERGQWLTAADAMAVPYDADLGVHPQAAGFTDQPVWDFDAMTEDSYPLHANFPYFQLYRKQVVKQTDLVLAMFARGDAFTDEQKARNLDYYERVTVRDSSLSACVQAVLAAEVGHLDLAHDYVVESALADLRDADHDSGDGLHLAALAGVWIALVAGFGGLRQVDGRLEFRPALPEGLTRLAFRMGFHGRRLRVTVRHDGATYEVLEGEPLTLWHEGEEVEAAVDAPVHRPLTARPRRQAPTQPKTRRPARRSRPPAA</sequence>
<dbReference type="InterPro" id="IPR008928">
    <property type="entry name" value="6-hairpin_glycosidase_sf"/>
</dbReference>
<dbReference type="PIRSF" id="PIRSF036289">
    <property type="entry name" value="Glycosyl_hydrolase_malt_phosph"/>
    <property type="match status" value="1"/>
</dbReference>
<dbReference type="InterPro" id="IPR012341">
    <property type="entry name" value="6hp_glycosidase-like_sf"/>
</dbReference>
<dbReference type="InterPro" id="IPR005196">
    <property type="entry name" value="Glyco_hydro_65_N"/>
</dbReference>
<dbReference type="Gene3D" id="1.50.10.10">
    <property type="match status" value="1"/>
</dbReference>
<dbReference type="RefSeq" id="WP_252444261.1">
    <property type="nucleotide sequence ID" value="NZ_JAGSOV010000065.1"/>
</dbReference>
<organism evidence="7 8">
    <name type="scientific">Pseudonocardia humida</name>
    <dbReference type="NCBI Taxonomy" id="2800819"/>
    <lineage>
        <taxon>Bacteria</taxon>
        <taxon>Bacillati</taxon>
        <taxon>Actinomycetota</taxon>
        <taxon>Actinomycetes</taxon>
        <taxon>Pseudonocardiales</taxon>
        <taxon>Pseudonocardiaceae</taxon>
        <taxon>Pseudonocardia</taxon>
    </lineage>
</organism>
<feature type="domain" description="Glycoside hydrolase family 65 N-terminal" evidence="6">
    <location>
        <begin position="25"/>
        <end position="274"/>
    </location>
</feature>
<dbReference type="PANTHER" id="PTHR11051">
    <property type="entry name" value="GLYCOSYL HYDROLASE-RELATED"/>
    <property type="match status" value="1"/>
</dbReference>